<accession>A0A8J2JZ42</accession>
<keyword evidence="3" id="KW-1185">Reference proteome</keyword>
<keyword evidence="1" id="KW-0732">Signal</keyword>
<gene>
    <name evidence="2" type="ORF">AFUS01_LOCUS6231</name>
</gene>
<organism evidence="2 3">
    <name type="scientific">Allacma fusca</name>
    <dbReference type="NCBI Taxonomy" id="39272"/>
    <lineage>
        <taxon>Eukaryota</taxon>
        <taxon>Metazoa</taxon>
        <taxon>Ecdysozoa</taxon>
        <taxon>Arthropoda</taxon>
        <taxon>Hexapoda</taxon>
        <taxon>Collembola</taxon>
        <taxon>Symphypleona</taxon>
        <taxon>Sminthuridae</taxon>
        <taxon>Allacma</taxon>
    </lineage>
</organism>
<proteinExistence type="predicted"/>
<feature type="chain" id="PRO_5035191167" evidence="1">
    <location>
        <begin position="31"/>
        <end position="112"/>
    </location>
</feature>
<evidence type="ECO:0000313" key="3">
    <source>
        <dbReference type="Proteomes" id="UP000708208"/>
    </source>
</evidence>
<evidence type="ECO:0000313" key="2">
    <source>
        <dbReference type="EMBL" id="CAG7716739.1"/>
    </source>
</evidence>
<reference evidence="2" key="1">
    <citation type="submission" date="2021-06" db="EMBL/GenBank/DDBJ databases">
        <authorList>
            <person name="Hodson N. C."/>
            <person name="Mongue J. A."/>
            <person name="Jaron S. K."/>
        </authorList>
    </citation>
    <scope>NUCLEOTIDE SEQUENCE</scope>
</reference>
<protein>
    <submittedName>
        <fullName evidence="2">Uncharacterized protein</fullName>
    </submittedName>
</protein>
<dbReference type="AlphaFoldDB" id="A0A8J2JZ42"/>
<name>A0A8J2JZ42_9HEXA</name>
<evidence type="ECO:0000256" key="1">
    <source>
        <dbReference type="SAM" id="SignalP"/>
    </source>
</evidence>
<sequence>MKGLIYFAMFFSHFVKTLPALLSFMYIVTGNEQQLGSNTENVTNIVPPDNSHLLDWIPPGNIAQEYPYYLSGYDYNNIPVLVQSQKNMRIALKFFEKLESCYEKIAYGYIVN</sequence>
<feature type="signal peptide" evidence="1">
    <location>
        <begin position="1"/>
        <end position="30"/>
    </location>
</feature>
<dbReference type="Proteomes" id="UP000708208">
    <property type="component" value="Unassembled WGS sequence"/>
</dbReference>
<dbReference type="EMBL" id="CAJVCH010040833">
    <property type="protein sequence ID" value="CAG7716739.1"/>
    <property type="molecule type" value="Genomic_DNA"/>
</dbReference>
<comment type="caution">
    <text evidence="2">The sequence shown here is derived from an EMBL/GenBank/DDBJ whole genome shotgun (WGS) entry which is preliminary data.</text>
</comment>
<dbReference type="OrthoDB" id="75724at2759"/>
<feature type="non-terminal residue" evidence="2">
    <location>
        <position position="1"/>
    </location>
</feature>